<dbReference type="RefSeq" id="WP_237231865.1">
    <property type="nucleotide sequence ID" value="NZ_JAKKDV010000004.1"/>
</dbReference>
<reference evidence="1 2" key="1">
    <citation type="submission" date="2022-01" db="EMBL/GenBank/DDBJ databases">
        <title>Draft genome sequence of Sabulilitoribacter multivorans KCTC 32326.</title>
        <authorList>
            <person name="Oh J.-S."/>
        </authorList>
    </citation>
    <scope>NUCLEOTIDE SEQUENCE [LARGE SCALE GENOMIC DNA]</scope>
    <source>
        <strain evidence="1 2">M-M16</strain>
    </source>
</reference>
<protein>
    <submittedName>
        <fullName evidence="1">Uncharacterized protein</fullName>
    </submittedName>
</protein>
<sequence>MRKIVFILIILIFQQNLYSQKEIIGKVEFYKSEATKFALFRDTDDRYTKNLNKRKSKIQLFQRDSLTELETDSLGIFKIRISLKDSIKIKINEHSPFFNGQFEFGPKDIVDTLKLRISDRKLAIQRDSVLEPEFQNIYSEQKAKIDFKAGKRNILLVGYDWPTDETTQRREEIAKMYKVDYVYIFEPSQSKMRIIYRYNQVMRKLMGIKKNVW</sequence>
<dbReference type="EMBL" id="JAKKDV010000004">
    <property type="protein sequence ID" value="MCF7561196.1"/>
    <property type="molecule type" value="Genomic_DNA"/>
</dbReference>
<organism evidence="1 2">
    <name type="scientific">Flaviramulus multivorans</name>
    <dbReference type="NCBI Taxonomy" id="1304750"/>
    <lineage>
        <taxon>Bacteria</taxon>
        <taxon>Pseudomonadati</taxon>
        <taxon>Bacteroidota</taxon>
        <taxon>Flavobacteriia</taxon>
        <taxon>Flavobacteriales</taxon>
        <taxon>Flavobacteriaceae</taxon>
        <taxon>Flaviramulus</taxon>
    </lineage>
</organism>
<accession>A0ABS9IKS3</accession>
<evidence type="ECO:0000313" key="2">
    <source>
        <dbReference type="Proteomes" id="UP001200022"/>
    </source>
</evidence>
<dbReference type="Proteomes" id="UP001200022">
    <property type="component" value="Unassembled WGS sequence"/>
</dbReference>
<name>A0ABS9IKS3_9FLAO</name>
<proteinExistence type="predicted"/>
<gene>
    <name evidence="1" type="ORF">L3X39_11155</name>
</gene>
<evidence type="ECO:0000313" key="1">
    <source>
        <dbReference type="EMBL" id="MCF7561196.1"/>
    </source>
</evidence>
<comment type="caution">
    <text evidence="1">The sequence shown here is derived from an EMBL/GenBank/DDBJ whole genome shotgun (WGS) entry which is preliminary data.</text>
</comment>
<keyword evidence="2" id="KW-1185">Reference proteome</keyword>